<reference evidence="1 2" key="2">
    <citation type="submission" date="2020-03" db="EMBL/GenBank/DDBJ databases">
        <authorList>
            <person name="Ichikawa N."/>
            <person name="Kimura A."/>
            <person name="Kitahashi Y."/>
            <person name="Uohara A."/>
        </authorList>
    </citation>
    <scope>NUCLEOTIDE SEQUENCE [LARGE SCALE GENOMIC DNA]</scope>
    <source>
        <strain evidence="1 2">NBRC 105367</strain>
    </source>
</reference>
<evidence type="ECO:0008006" key="3">
    <source>
        <dbReference type="Google" id="ProtNLM"/>
    </source>
</evidence>
<dbReference type="KEGG" id="psuu:Psuf_006630"/>
<dbReference type="AlphaFoldDB" id="A0A6F8YBC4"/>
<dbReference type="EMBL" id="AP022871">
    <property type="protein sequence ID" value="BCB83350.1"/>
    <property type="molecule type" value="Genomic_DNA"/>
</dbReference>
<dbReference type="Proteomes" id="UP000503011">
    <property type="component" value="Chromosome"/>
</dbReference>
<evidence type="ECO:0000313" key="1">
    <source>
        <dbReference type="EMBL" id="BCB83350.1"/>
    </source>
</evidence>
<proteinExistence type="predicted"/>
<sequence>MEDRNGLTRTQGLVRNPYGHITGVTQCLEATFGALYRQRNALAHAGGIDAVALRSTLSRAAPLVAAGIDRIVDAALKEGLSPLELAARAKLRLEGLRGRAPVDAVDLLG</sequence>
<reference evidence="1 2" key="1">
    <citation type="submission" date="2020-03" db="EMBL/GenBank/DDBJ databases">
        <title>Whole genome shotgun sequence of Phytohabitans suffuscus NBRC 105367.</title>
        <authorList>
            <person name="Komaki H."/>
            <person name="Tamura T."/>
        </authorList>
    </citation>
    <scope>NUCLEOTIDE SEQUENCE [LARGE SCALE GENOMIC DNA]</scope>
    <source>
        <strain evidence="1 2">NBRC 105367</strain>
    </source>
</reference>
<organism evidence="1 2">
    <name type="scientific">Phytohabitans suffuscus</name>
    <dbReference type="NCBI Taxonomy" id="624315"/>
    <lineage>
        <taxon>Bacteria</taxon>
        <taxon>Bacillati</taxon>
        <taxon>Actinomycetota</taxon>
        <taxon>Actinomycetes</taxon>
        <taxon>Micromonosporales</taxon>
        <taxon>Micromonosporaceae</taxon>
    </lineage>
</organism>
<evidence type="ECO:0000313" key="2">
    <source>
        <dbReference type="Proteomes" id="UP000503011"/>
    </source>
</evidence>
<dbReference type="RefSeq" id="WP_173153648.1">
    <property type="nucleotide sequence ID" value="NZ_AP022871.1"/>
</dbReference>
<protein>
    <recommendedName>
        <fullName evidence="3">Apea-like HEPN domain-containing protein</fullName>
    </recommendedName>
</protein>
<keyword evidence="2" id="KW-1185">Reference proteome</keyword>
<name>A0A6F8YBC4_9ACTN</name>
<accession>A0A6F8YBC4</accession>
<gene>
    <name evidence="1" type="ORF">Psuf_006630</name>
</gene>